<dbReference type="PANTHER" id="PTHR43861">
    <property type="entry name" value="TRANS-ACONITATE 2-METHYLTRANSFERASE-RELATED"/>
    <property type="match status" value="1"/>
</dbReference>
<dbReference type="RefSeq" id="WP_111319506.1">
    <property type="nucleotide sequence ID" value="NZ_QKZT01000009.1"/>
</dbReference>
<reference evidence="2 3" key="1">
    <citation type="submission" date="2018-06" db="EMBL/GenBank/DDBJ databases">
        <title>Genomic Encyclopedia of Archaeal and Bacterial Type Strains, Phase II (KMG-II): from individual species to whole genera.</title>
        <authorList>
            <person name="Goeker M."/>
        </authorList>
    </citation>
    <scope>NUCLEOTIDE SEQUENCE [LARGE SCALE GENOMIC DNA]</scope>
    <source>
        <strain evidence="2 3">DSM 19830</strain>
    </source>
</reference>
<dbReference type="GO" id="GO:0008168">
    <property type="term" value="F:methyltransferase activity"/>
    <property type="evidence" value="ECO:0007669"/>
    <property type="project" value="UniProtKB-KW"/>
</dbReference>
<accession>A0A2W7SL22</accession>
<dbReference type="Pfam" id="PF13847">
    <property type="entry name" value="Methyltransf_31"/>
    <property type="match status" value="1"/>
</dbReference>
<keyword evidence="3" id="KW-1185">Reference proteome</keyword>
<dbReference type="SUPFAM" id="SSF53335">
    <property type="entry name" value="S-adenosyl-L-methionine-dependent methyltransferases"/>
    <property type="match status" value="1"/>
</dbReference>
<evidence type="ECO:0000313" key="3">
    <source>
        <dbReference type="Proteomes" id="UP000248882"/>
    </source>
</evidence>
<dbReference type="InterPro" id="IPR029063">
    <property type="entry name" value="SAM-dependent_MTases_sf"/>
</dbReference>
<dbReference type="CDD" id="cd02440">
    <property type="entry name" value="AdoMet_MTases"/>
    <property type="match status" value="1"/>
</dbReference>
<dbReference type="Proteomes" id="UP000248882">
    <property type="component" value="Unassembled WGS sequence"/>
</dbReference>
<evidence type="ECO:0000313" key="2">
    <source>
        <dbReference type="EMBL" id="PZX51372.1"/>
    </source>
</evidence>
<keyword evidence="2" id="KW-0808">Transferase</keyword>
<organism evidence="2 3">
    <name type="scientific">Algoriphagus chordae</name>
    <dbReference type="NCBI Taxonomy" id="237019"/>
    <lineage>
        <taxon>Bacteria</taxon>
        <taxon>Pseudomonadati</taxon>
        <taxon>Bacteroidota</taxon>
        <taxon>Cytophagia</taxon>
        <taxon>Cytophagales</taxon>
        <taxon>Cyclobacteriaceae</taxon>
        <taxon>Algoriphagus</taxon>
    </lineage>
</organism>
<dbReference type="EMBL" id="QKZT01000009">
    <property type="protein sequence ID" value="PZX51372.1"/>
    <property type="molecule type" value="Genomic_DNA"/>
</dbReference>
<dbReference type="AlphaFoldDB" id="A0A2W7SL22"/>
<keyword evidence="2" id="KW-0489">Methyltransferase</keyword>
<name>A0A2W7SL22_9BACT</name>
<proteinExistence type="predicted"/>
<dbReference type="Gene3D" id="3.40.50.150">
    <property type="entry name" value="Vaccinia Virus protein VP39"/>
    <property type="match status" value="1"/>
</dbReference>
<dbReference type="InterPro" id="IPR025714">
    <property type="entry name" value="Methyltranfer_dom"/>
</dbReference>
<feature type="domain" description="Methyltransferase" evidence="1">
    <location>
        <begin position="35"/>
        <end position="152"/>
    </location>
</feature>
<protein>
    <submittedName>
        <fullName evidence="2">Methyltransferase family protein</fullName>
    </submittedName>
</protein>
<gene>
    <name evidence="2" type="ORF">LV85_02316</name>
</gene>
<dbReference type="GO" id="GO:0032259">
    <property type="term" value="P:methylation"/>
    <property type="evidence" value="ECO:0007669"/>
    <property type="project" value="UniProtKB-KW"/>
</dbReference>
<dbReference type="OrthoDB" id="9789123at2"/>
<sequence length="265" mass="29934">MKSNKHIERDGKSSAKIFDSRSLKVDYRTLEPILKKGLSVLDVGCGTGSISKDIASIVGDSGRVVGIDNTEKFIESGKASYADIPNLSLIHTDLFDFDSNEKFDLITSARTLQWLSNPKEALLKMKTLLKPKGMISILDYNHNKLGWNPLPPQSMQDFYKTFLKWRADAGMNNGIADDLPELMKEIGMQEIEALNSDEHYEKHREDFKAKVGIWSKVAASSQMVEEGYLDDKLRLRAIEEYNVWLETEAISMTMKLTEVRGRLPA</sequence>
<evidence type="ECO:0000259" key="1">
    <source>
        <dbReference type="Pfam" id="PF13847"/>
    </source>
</evidence>
<comment type="caution">
    <text evidence="2">The sequence shown here is derived from an EMBL/GenBank/DDBJ whole genome shotgun (WGS) entry which is preliminary data.</text>
</comment>